<dbReference type="Pfam" id="PF07715">
    <property type="entry name" value="Plug"/>
    <property type="match status" value="1"/>
</dbReference>
<keyword evidence="6" id="KW-0732">Signal</keyword>
<feature type="domain" description="TonB-dependent receptor plug" evidence="14">
    <location>
        <begin position="80"/>
        <end position="169"/>
    </location>
</feature>
<dbReference type="PANTHER" id="PTHR30069:SF29">
    <property type="entry name" value="HEMOGLOBIN AND HEMOGLOBIN-HAPTOGLOBIN-BINDING PROTEIN 1-RELATED"/>
    <property type="match status" value="1"/>
</dbReference>
<keyword evidence="16" id="KW-1185">Reference proteome</keyword>
<protein>
    <submittedName>
        <fullName evidence="15">TonB-dependent receptor</fullName>
    </submittedName>
</protein>
<dbReference type="HOGENOM" id="CLU_436666_0_0_6"/>
<dbReference type="EMBL" id="JH109152">
    <property type="protein sequence ID" value="EGW22716.1"/>
    <property type="molecule type" value="Genomic_DNA"/>
</dbReference>
<dbReference type="SUPFAM" id="SSF56935">
    <property type="entry name" value="Porins"/>
    <property type="match status" value="1"/>
</dbReference>
<dbReference type="InterPro" id="IPR012910">
    <property type="entry name" value="Plug_dom"/>
</dbReference>
<gene>
    <name evidence="15" type="ORF">Mettu_1540</name>
</gene>
<evidence type="ECO:0000256" key="7">
    <source>
        <dbReference type="ARBA" id="ARBA00023077"/>
    </source>
</evidence>
<keyword evidence="3 11" id="KW-0813">Transport</keyword>
<evidence type="ECO:0000256" key="10">
    <source>
        <dbReference type="ARBA" id="ARBA00023237"/>
    </source>
</evidence>
<sequence length="682" mass="76186">MLRIWQKITSSYGSHALRGNPVRDAPASRTRTAERFRLHSHAERGNDKFKFREVIVAQILRRMFRACLLLCCLGTALADNSREIISAAEIEREKPASLMELLRKRGGLGDSSGALSLRGVPKIALYVDGFSRGGAVTELEKIKPQDVATIEIIRGAASNRYGADALGGAIIITTLQAKPQWELGLVQGYDSLDSHYSRAIGSGAVGGIDVRASFEDSLSNRWMIQRDNSPLLSMAQTQHSGFAKRGGDIKAGYRNDWLTVGAELNYLEQTRNYGRPNNYNEYTTVRPKLFSEMRFGELKLNGKLMYEDNRTDVFRDVGGTENLALYMQGPETENSVNLEVQADYRNFNAGLVYAVNQAGIEQRLASNGQRLFAMDSTVNRIGLFGGYGLDFWDDWHLDASGRYDQYDYSGISIYDAGLDSREPDAFKKAFNPKLALSWKTLPWLTLRSSAATGFMPPDPATLYFRQTRPNYVVLPNPTLKPEQSTTLDFGTEASWQGGKAELTWFYTRWTDKMESLVTSGTPNIKQTVNLGASESKGLELSINQSLVDAWNLALNYTLTTTKITESLNSAIIGNELAFQPRHRINAVLTYTGIPGLTTRLNLHHESEQYMDFRNLGRDANGYAWLNKAYTTLDFLVTKKIGIDKHSVNLTLAVNNLLDNRFEKSLFQSDPGRIVRGEIGVNF</sequence>
<name>G3IUJ3_METTV</name>
<evidence type="ECO:0000256" key="11">
    <source>
        <dbReference type="PROSITE-ProRule" id="PRU01360"/>
    </source>
</evidence>
<evidence type="ECO:0000256" key="5">
    <source>
        <dbReference type="ARBA" id="ARBA00022692"/>
    </source>
</evidence>
<evidence type="ECO:0000256" key="12">
    <source>
        <dbReference type="RuleBase" id="RU003357"/>
    </source>
</evidence>
<keyword evidence="10 11" id="KW-0998">Cell outer membrane</keyword>
<dbReference type="InterPro" id="IPR039426">
    <property type="entry name" value="TonB-dep_rcpt-like"/>
</dbReference>
<dbReference type="AlphaFoldDB" id="G3IUJ3"/>
<reference evidence="15 16" key="1">
    <citation type="submission" date="2011-06" db="EMBL/GenBank/DDBJ databases">
        <title>Genomic sequence of Methylobacter tundripaludum SV96.</title>
        <authorList>
            <consortium name="US DOE Joint Genome Institute"/>
            <person name="Lucas S."/>
            <person name="Han J."/>
            <person name="Lapidus A."/>
            <person name="Cheng J.-F."/>
            <person name="Goodwin L."/>
            <person name="Pitluck S."/>
            <person name="Held B."/>
            <person name="Detter J.C."/>
            <person name="Han C."/>
            <person name="Tapia R."/>
            <person name="Land M."/>
            <person name="Hauser L."/>
            <person name="Kyrpides N."/>
            <person name="Ivanova N."/>
            <person name="Ovchinnikova G."/>
            <person name="Pagani I."/>
            <person name="Klotz M.G."/>
            <person name="Dispirito A.A."/>
            <person name="Murrell J.C."/>
            <person name="Dunfield P."/>
            <person name="Kalyuzhnaya M.G."/>
            <person name="Svenning M."/>
            <person name="Trotsenko Y.A."/>
            <person name="Stein L.Y."/>
            <person name="Woyke T."/>
        </authorList>
    </citation>
    <scope>NUCLEOTIDE SEQUENCE [LARGE SCALE GENOMIC DNA]</scope>
    <source>
        <strain evidence="16">ATCC BAA-1195 / DSM 17260 / SV96</strain>
    </source>
</reference>
<keyword evidence="9 15" id="KW-0675">Receptor</keyword>
<comment type="subcellular location">
    <subcellularLocation>
        <location evidence="1 11">Cell outer membrane</location>
        <topology evidence="1 11">Multi-pass membrane protein</topology>
    </subcellularLocation>
</comment>
<evidence type="ECO:0000256" key="9">
    <source>
        <dbReference type="ARBA" id="ARBA00023170"/>
    </source>
</evidence>
<evidence type="ECO:0000259" key="14">
    <source>
        <dbReference type="Pfam" id="PF07715"/>
    </source>
</evidence>
<evidence type="ECO:0000256" key="6">
    <source>
        <dbReference type="ARBA" id="ARBA00022729"/>
    </source>
</evidence>
<dbReference type="GO" id="GO:0015344">
    <property type="term" value="F:siderophore uptake transmembrane transporter activity"/>
    <property type="evidence" value="ECO:0007669"/>
    <property type="project" value="TreeGrafter"/>
</dbReference>
<evidence type="ECO:0000256" key="8">
    <source>
        <dbReference type="ARBA" id="ARBA00023136"/>
    </source>
</evidence>
<keyword evidence="5 11" id="KW-0812">Transmembrane</keyword>
<comment type="similarity">
    <text evidence="2">Belongs to the TonB-dependent receptor family. Hemoglobin/haptoglobin binding protein subfamily.</text>
</comment>
<dbReference type="Gene3D" id="2.170.130.10">
    <property type="entry name" value="TonB-dependent receptor, plug domain"/>
    <property type="match status" value="1"/>
</dbReference>
<accession>G3IUJ3</accession>
<keyword evidence="4 11" id="KW-1134">Transmembrane beta strand</keyword>
<dbReference type="CDD" id="cd01347">
    <property type="entry name" value="ligand_gated_channel"/>
    <property type="match status" value="1"/>
</dbReference>
<dbReference type="InterPro" id="IPR036942">
    <property type="entry name" value="Beta-barrel_TonB_sf"/>
</dbReference>
<dbReference type="GO" id="GO:0044718">
    <property type="term" value="P:siderophore transmembrane transport"/>
    <property type="evidence" value="ECO:0007669"/>
    <property type="project" value="TreeGrafter"/>
</dbReference>
<keyword evidence="7 12" id="KW-0798">TonB box</keyword>
<evidence type="ECO:0000313" key="15">
    <source>
        <dbReference type="EMBL" id="EGW22716.1"/>
    </source>
</evidence>
<evidence type="ECO:0000256" key="4">
    <source>
        <dbReference type="ARBA" id="ARBA00022452"/>
    </source>
</evidence>
<keyword evidence="8 11" id="KW-0472">Membrane</keyword>
<dbReference type="eggNOG" id="COG4206">
    <property type="taxonomic scope" value="Bacteria"/>
</dbReference>
<evidence type="ECO:0000256" key="2">
    <source>
        <dbReference type="ARBA" id="ARBA00008143"/>
    </source>
</evidence>
<evidence type="ECO:0000256" key="1">
    <source>
        <dbReference type="ARBA" id="ARBA00004571"/>
    </source>
</evidence>
<dbReference type="Pfam" id="PF00593">
    <property type="entry name" value="TonB_dep_Rec_b-barrel"/>
    <property type="match status" value="1"/>
</dbReference>
<dbReference type="GO" id="GO:0009279">
    <property type="term" value="C:cell outer membrane"/>
    <property type="evidence" value="ECO:0007669"/>
    <property type="project" value="UniProtKB-SubCell"/>
</dbReference>
<evidence type="ECO:0000259" key="13">
    <source>
        <dbReference type="Pfam" id="PF00593"/>
    </source>
</evidence>
<organism evidence="15 16">
    <name type="scientific">Methylobacter tundripaludum (strain ATCC BAA-1195 / DSM 17260 / SV96)</name>
    <dbReference type="NCBI Taxonomy" id="697282"/>
    <lineage>
        <taxon>Bacteria</taxon>
        <taxon>Pseudomonadati</taxon>
        <taxon>Pseudomonadota</taxon>
        <taxon>Gammaproteobacteria</taxon>
        <taxon>Methylococcales</taxon>
        <taxon>Methylococcaceae</taxon>
        <taxon>Methylobacter</taxon>
    </lineage>
</organism>
<dbReference type="Proteomes" id="UP000004664">
    <property type="component" value="Unassembled WGS sequence"/>
</dbReference>
<evidence type="ECO:0000313" key="16">
    <source>
        <dbReference type="Proteomes" id="UP000004664"/>
    </source>
</evidence>
<proteinExistence type="inferred from homology"/>
<dbReference type="PROSITE" id="PS52016">
    <property type="entry name" value="TONB_DEPENDENT_REC_3"/>
    <property type="match status" value="1"/>
</dbReference>
<dbReference type="Gene3D" id="2.40.170.20">
    <property type="entry name" value="TonB-dependent receptor, beta-barrel domain"/>
    <property type="match status" value="1"/>
</dbReference>
<dbReference type="STRING" id="697282.Mettu_1540"/>
<dbReference type="InterPro" id="IPR000531">
    <property type="entry name" value="Beta-barrel_TonB"/>
</dbReference>
<dbReference type="PANTHER" id="PTHR30069">
    <property type="entry name" value="TONB-DEPENDENT OUTER MEMBRANE RECEPTOR"/>
    <property type="match status" value="1"/>
</dbReference>
<feature type="domain" description="TonB-dependent receptor-like beta-barrel" evidence="13">
    <location>
        <begin position="240"/>
        <end position="656"/>
    </location>
</feature>
<evidence type="ECO:0000256" key="3">
    <source>
        <dbReference type="ARBA" id="ARBA00022448"/>
    </source>
</evidence>
<dbReference type="InterPro" id="IPR037066">
    <property type="entry name" value="Plug_dom_sf"/>
</dbReference>